<protein>
    <recommendedName>
        <fullName evidence="1">2EXR domain-containing protein</fullName>
    </recommendedName>
</protein>
<dbReference type="Proteomes" id="UP001396898">
    <property type="component" value="Unassembled WGS sequence"/>
</dbReference>
<sequence>MSQFHPFPRLPPELRHQIWRMSMVPRELVLYAFNKRPAPPAILHACSESRNHLQQRSKSSSHYVKVFQVYENRAIYLWVNFDLDTIYADPFALEDLPEAELARIQRLTTEGVSPSYFAYNHALTLRWAMPALRDVTILSMDRDRARRDAQKPWWKPWAPLFEMLFYPPEEWDVDPNPASFYLRILRPDDEPPAIGTPDKLNLDNYHNQWRILSDVRTVAPGLWVF</sequence>
<evidence type="ECO:0000313" key="2">
    <source>
        <dbReference type="EMBL" id="KAK7995999.1"/>
    </source>
</evidence>
<dbReference type="PANTHER" id="PTHR35910:SF1">
    <property type="entry name" value="2EXR DOMAIN-CONTAINING PROTEIN"/>
    <property type="match status" value="1"/>
</dbReference>
<keyword evidence="3" id="KW-1185">Reference proteome</keyword>
<dbReference type="EMBL" id="JAQQWI010000022">
    <property type="protein sequence ID" value="KAK7995999.1"/>
    <property type="molecule type" value="Genomic_DNA"/>
</dbReference>
<organism evidence="2 3">
    <name type="scientific">Apiospora marii</name>
    <dbReference type="NCBI Taxonomy" id="335849"/>
    <lineage>
        <taxon>Eukaryota</taxon>
        <taxon>Fungi</taxon>
        <taxon>Dikarya</taxon>
        <taxon>Ascomycota</taxon>
        <taxon>Pezizomycotina</taxon>
        <taxon>Sordariomycetes</taxon>
        <taxon>Xylariomycetidae</taxon>
        <taxon>Amphisphaeriales</taxon>
        <taxon>Apiosporaceae</taxon>
        <taxon>Apiospora</taxon>
    </lineage>
</organism>
<dbReference type="PANTHER" id="PTHR35910">
    <property type="entry name" value="2EXR DOMAIN-CONTAINING PROTEIN"/>
    <property type="match status" value="1"/>
</dbReference>
<proteinExistence type="predicted"/>
<feature type="domain" description="2EXR" evidence="1">
    <location>
        <begin position="4"/>
        <end position="86"/>
    </location>
</feature>
<accession>A0ABR1R1S0</accession>
<gene>
    <name evidence="2" type="ORF">PG991_015466</name>
</gene>
<name>A0ABR1R1S0_9PEZI</name>
<reference evidence="2 3" key="1">
    <citation type="submission" date="2023-01" db="EMBL/GenBank/DDBJ databases">
        <title>Analysis of 21 Apiospora genomes using comparative genomics revels a genus with tremendous synthesis potential of carbohydrate active enzymes and secondary metabolites.</title>
        <authorList>
            <person name="Sorensen T."/>
        </authorList>
    </citation>
    <scope>NUCLEOTIDE SEQUENCE [LARGE SCALE GENOMIC DNA]</scope>
    <source>
        <strain evidence="2 3">CBS 20057</strain>
    </source>
</reference>
<evidence type="ECO:0000313" key="3">
    <source>
        <dbReference type="Proteomes" id="UP001396898"/>
    </source>
</evidence>
<dbReference type="Pfam" id="PF20150">
    <property type="entry name" value="2EXR"/>
    <property type="match status" value="1"/>
</dbReference>
<comment type="caution">
    <text evidence="2">The sequence shown here is derived from an EMBL/GenBank/DDBJ whole genome shotgun (WGS) entry which is preliminary data.</text>
</comment>
<evidence type="ECO:0000259" key="1">
    <source>
        <dbReference type="Pfam" id="PF20150"/>
    </source>
</evidence>
<dbReference type="InterPro" id="IPR045518">
    <property type="entry name" value="2EXR"/>
</dbReference>